<evidence type="ECO:0000256" key="2">
    <source>
        <dbReference type="ARBA" id="ARBA00023125"/>
    </source>
</evidence>
<keyword evidence="6" id="KW-1185">Reference proteome</keyword>
<accession>A0A1G7BGQ8</accession>
<dbReference type="SUPFAM" id="SSF46785">
    <property type="entry name" value="Winged helix' DNA-binding domain"/>
    <property type="match status" value="1"/>
</dbReference>
<dbReference type="STRING" id="282683.SAMN04488105_102167"/>
<organism evidence="5 6">
    <name type="scientific">Salipiger thiooxidans</name>
    <dbReference type="NCBI Taxonomy" id="282683"/>
    <lineage>
        <taxon>Bacteria</taxon>
        <taxon>Pseudomonadati</taxon>
        <taxon>Pseudomonadota</taxon>
        <taxon>Alphaproteobacteria</taxon>
        <taxon>Rhodobacterales</taxon>
        <taxon>Roseobacteraceae</taxon>
        <taxon>Salipiger</taxon>
    </lineage>
</organism>
<keyword evidence="2" id="KW-0238">DNA-binding</keyword>
<keyword evidence="1" id="KW-0805">Transcription regulation</keyword>
<evidence type="ECO:0000256" key="3">
    <source>
        <dbReference type="ARBA" id="ARBA00023163"/>
    </source>
</evidence>
<dbReference type="GO" id="GO:0003700">
    <property type="term" value="F:DNA-binding transcription factor activity"/>
    <property type="evidence" value="ECO:0007669"/>
    <property type="project" value="InterPro"/>
</dbReference>
<sequence>MAVESFSSVTSLADTQGRTSRRSHALFEALQKEIVLGSLLPEQALTEMDLAQRFDCSQGTVREALMRLNEEGLVKRLPNRGTHVAPCHADDARALLHIRREVECSYLDRVVARADAALDRDLHEMLNGMRNAARDGDEYMLSVWDRAFHSRLFLAADLPLVAPILTRCLIHNHRYKILNSTPNRALEATAERHLPILDALAARDVAALRELLAHHIATIVDFGPDLSDGDSKP</sequence>
<dbReference type="SUPFAM" id="SSF48008">
    <property type="entry name" value="GntR ligand-binding domain-like"/>
    <property type="match status" value="1"/>
</dbReference>
<dbReference type="InterPro" id="IPR011711">
    <property type="entry name" value="GntR_C"/>
</dbReference>
<evidence type="ECO:0000256" key="1">
    <source>
        <dbReference type="ARBA" id="ARBA00023015"/>
    </source>
</evidence>
<dbReference type="AlphaFoldDB" id="A0A1G7BGQ8"/>
<dbReference type="InterPro" id="IPR036390">
    <property type="entry name" value="WH_DNA-bd_sf"/>
</dbReference>
<dbReference type="GO" id="GO:0003677">
    <property type="term" value="F:DNA binding"/>
    <property type="evidence" value="ECO:0007669"/>
    <property type="project" value="UniProtKB-KW"/>
</dbReference>
<dbReference type="Pfam" id="PF07729">
    <property type="entry name" value="FCD"/>
    <property type="match status" value="1"/>
</dbReference>
<dbReference type="EMBL" id="FNAV01000002">
    <property type="protein sequence ID" value="SDE26229.1"/>
    <property type="molecule type" value="Genomic_DNA"/>
</dbReference>
<protein>
    <submittedName>
        <fullName evidence="5">Transcriptional regulator, GntR family</fullName>
    </submittedName>
</protein>
<name>A0A1G7BGQ8_9RHOB</name>
<dbReference type="PROSITE" id="PS50949">
    <property type="entry name" value="HTH_GNTR"/>
    <property type="match status" value="1"/>
</dbReference>
<dbReference type="Pfam" id="PF00392">
    <property type="entry name" value="GntR"/>
    <property type="match status" value="1"/>
</dbReference>
<dbReference type="Gene3D" id="1.20.120.530">
    <property type="entry name" value="GntR ligand-binding domain-like"/>
    <property type="match status" value="1"/>
</dbReference>
<dbReference type="InterPro" id="IPR036388">
    <property type="entry name" value="WH-like_DNA-bd_sf"/>
</dbReference>
<dbReference type="Gene3D" id="1.10.10.10">
    <property type="entry name" value="Winged helix-like DNA-binding domain superfamily/Winged helix DNA-binding domain"/>
    <property type="match status" value="1"/>
</dbReference>
<dbReference type="Proteomes" id="UP000198994">
    <property type="component" value="Unassembled WGS sequence"/>
</dbReference>
<dbReference type="InterPro" id="IPR008920">
    <property type="entry name" value="TF_FadR/GntR_C"/>
</dbReference>
<dbReference type="InterPro" id="IPR000524">
    <property type="entry name" value="Tscrpt_reg_HTH_GntR"/>
</dbReference>
<dbReference type="CDD" id="cd07377">
    <property type="entry name" value="WHTH_GntR"/>
    <property type="match status" value="1"/>
</dbReference>
<evidence type="ECO:0000313" key="6">
    <source>
        <dbReference type="Proteomes" id="UP000198994"/>
    </source>
</evidence>
<evidence type="ECO:0000259" key="4">
    <source>
        <dbReference type="PROSITE" id="PS50949"/>
    </source>
</evidence>
<dbReference type="OrthoDB" id="6087511at2"/>
<evidence type="ECO:0000313" key="5">
    <source>
        <dbReference type="EMBL" id="SDE26229.1"/>
    </source>
</evidence>
<reference evidence="6" key="1">
    <citation type="submission" date="2016-10" db="EMBL/GenBank/DDBJ databases">
        <authorList>
            <person name="Varghese N."/>
            <person name="Submissions S."/>
        </authorList>
    </citation>
    <scope>NUCLEOTIDE SEQUENCE [LARGE SCALE GENOMIC DNA]</scope>
    <source>
        <strain evidence="6">DSM 10146</strain>
    </source>
</reference>
<dbReference type="SMART" id="SM00895">
    <property type="entry name" value="FCD"/>
    <property type="match status" value="1"/>
</dbReference>
<dbReference type="PANTHER" id="PTHR43537">
    <property type="entry name" value="TRANSCRIPTIONAL REGULATOR, GNTR FAMILY"/>
    <property type="match status" value="1"/>
</dbReference>
<dbReference type="RefSeq" id="WP_089955252.1">
    <property type="nucleotide sequence ID" value="NZ_FNAV01000002.1"/>
</dbReference>
<dbReference type="PANTHER" id="PTHR43537:SF5">
    <property type="entry name" value="UXU OPERON TRANSCRIPTIONAL REGULATOR"/>
    <property type="match status" value="1"/>
</dbReference>
<gene>
    <name evidence="5" type="ORF">SAMN04488105_102167</name>
</gene>
<proteinExistence type="predicted"/>
<feature type="domain" description="HTH gntR-type" evidence="4">
    <location>
        <begin position="20"/>
        <end position="87"/>
    </location>
</feature>
<keyword evidence="3" id="KW-0804">Transcription</keyword>
<dbReference type="SMART" id="SM00345">
    <property type="entry name" value="HTH_GNTR"/>
    <property type="match status" value="1"/>
</dbReference>